<dbReference type="EMBL" id="CACVBM020001163">
    <property type="protein sequence ID" value="CAA7036325.1"/>
    <property type="molecule type" value="Genomic_DNA"/>
</dbReference>
<accession>A0A6D2J9M1</accession>
<evidence type="ECO:0000313" key="4">
    <source>
        <dbReference type="Proteomes" id="UP000467841"/>
    </source>
</evidence>
<dbReference type="Proteomes" id="UP000467841">
    <property type="component" value="Unassembled WGS sequence"/>
</dbReference>
<gene>
    <name evidence="2" type="ORF">MERR_LOCUS16415</name>
    <name evidence="3" type="ORF">MERR_LOCUS23560</name>
</gene>
<name>A0A6D2J9M1_9BRAS</name>
<dbReference type="EMBL" id="CACVBM020001077">
    <property type="protein sequence ID" value="CAA7029180.1"/>
    <property type="molecule type" value="Genomic_DNA"/>
</dbReference>
<evidence type="ECO:0000313" key="2">
    <source>
        <dbReference type="EMBL" id="CAA7029180.1"/>
    </source>
</evidence>
<evidence type="ECO:0000256" key="1">
    <source>
        <dbReference type="SAM" id="Phobius"/>
    </source>
</evidence>
<proteinExistence type="predicted"/>
<sequence>MVLVDIESVVGLSASSFPIRYLSLPLCTRKLSVTDCDPLITQIRKKLNSWTHQILSMAGRYTLLSTVIPGIVGFWSLAFFLPKAVIRCINSLTSAFFWHGTTDSAKGAKVAWSDLSFPKKEGDLGLRVGSVDSVWMIHYIGCDGPSIMVIPLFSTISDLITPQGWSLPPTRLEKQLNLHAFVTTLQPNTLTDQAV</sequence>
<dbReference type="PANTHER" id="PTHR33116">
    <property type="entry name" value="REVERSE TRANSCRIPTASE ZINC-BINDING DOMAIN-CONTAINING PROTEIN-RELATED-RELATED"/>
    <property type="match status" value="1"/>
</dbReference>
<reference evidence="3 4" key="1">
    <citation type="submission" date="2020-01" db="EMBL/GenBank/DDBJ databases">
        <authorList>
            <person name="Mishra B."/>
        </authorList>
    </citation>
    <scope>NUCLEOTIDE SEQUENCE [LARGE SCALE GENOMIC DNA]</scope>
</reference>
<protein>
    <recommendedName>
        <fullName evidence="5">Reverse transcriptase zinc-binding domain-containing protein</fullName>
    </recommendedName>
</protein>
<evidence type="ECO:0008006" key="5">
    <source>
        <dbReference type="Google" id="ProtNLM"/>
    </source>
</evidence>
<dbReference type="PANTHER" id="PTHR33116:SF80">
    <property type="entry name" value="REVERSE TRANSCRIPTASE ZINC-BINDING DOMAIN-CONTAINING PROTEIN"/>
    <property type="match status" value="1"/>
</dbReference>
<keyword evidence="4" id="KW-1185">Reference proteome</keyword>
<dbReference type="AlphaFoldDB" id="A0A6D2J9M1"/>
<keyword evidence="1" id="KW-1133">Transmembrane helix</keyword>
<feature type="transmembrane region" description="Helical" evidence="1">
    <location>
        <begin position="61"/>
        <end position="81"/>
    </location>
</feature>
<keyword evidence="1" id="KW-0812">Transmembrane</keyword>
<dbReference type="OrthoDB" id="1938625at2759"/>
<keyword evidence="1" id="KW-0472">Membrane</keyword>
<evidence type="ECO:0000313" key="3">
    <source>
        <dbReference type="EMBL" id="CAA7036325.1"/>
    </source>
</evidence>
<organism evidence="3 4">
    <name type="scientific">Microthlaspi erraticum</name>
    <dbReference type="NCBI Taxonomy" id="1685480"/>
    <lineage>
        <taxon>Eukaryota</taxon>
        <taxon>Viridiplantae</taxon>
        <taxon>Streptophyta</taxon>
        <taxon>Embryophyta</taxon>
        <taxon>Tracheophyta</taxon>
        <taxon>Spermatophyta</taxon>
        <taxon>Magnoliopsida</taxon>
        <taxon>eudicotyledons</taxon>
        <taxon>Gunneridae</taxon>
        <taxon>Pentapetalae</taxon>
        <taxon>rosids</taxon>
        <taxon>malvids</taxon>
        <taxon>Brassicales</taxon>
        <taxon>Brassicaceae</taxon>
        <taxon>Coluteocarpeae</taxon>
        <taxon>Microthlaspi</taxon>
    </lineage>
</organism>